<feature type="transmembrane region" description="Helical" evidence="19">
    <location>
        <begin position="31"/>
        <end position="53"/>
    </location>
</feature>
<dbReference type="InterPro" id="IPR036097">
    <property type="entry name" value="HisK_dim/P_sf"/>
</dbReference>
<keyword evidence="6 17" id="KW-0597">Phosphoprotein</keyword>
<dbReference type="InterPro" id="IPR011006">
    <property type="entry name" value="CheY-like_superfamily"/>
</dbReference>
<evidence type="ECO:0000256" key="2">
    <source>
        <dbReference type="ARBA" id="ARBA00004651"/>
    </source>
</evidence>
<evidence type="ECO:0000256" key="11">
    <source>
        <dbReference type="ARBA" id="ARBA00022840"/>
    </source>
</evidence>
<name>A0A926VJ26_9CYAN</name>
<dbReference type="InterPro" id="IPR004358">
    <property type="entry name" value="Sig_transdc_His_kin-like_C"/>
</dbReference>
<feature type="transmembrane region" description="Helical" evidence="19">
    <location>
        <begin position="300"/>
        <end position="321"/>
    </location>
</feature>
<dbReference type="RefSeq" id="WP_190471869.1">
    <property type="nucleotide sequence ID" value="NZ_JACJPW010000094.1"/>
</dbReference>
<keyword evidence="14 19" id="KW-0472">Membrane</keyword>
<dbReference type="CDD" id="cd16922">
    <property type="entry name" value="HATPase_EvgS-ArcB-TorS-like"/>
    <property type="match status" value="1"/>
</dbReference>
<keyword evidence="10" id="KW-0418">Kinase</keyword>
<dbReference type="PRINTS" id="PR00344">
    <property type="entry name" value="BCTRLSENSOR"/>
</dbReference>
<dbReference type="InterPro" id="IPR005467">
    <property type="entry name" value="His_kinase_dom"/>
</dbReference>
<dbReference type="InterPro" id="IPR001789">
    <property type="entry name" value="Sig_transdc_resp-reg_receiver"/>
</dbReference>
<dbReference type="Gene3D" id="3.30.565.10">
    <property type="entry name" value="Histidine kinase-like ATPase, C-terminal domain"/>
    <property type="match status" value="1"/>
</dbReference>
<dbReference type="EC" id="2.7.13.3" evidence="4"/>
<dbReference type="CDD" id="cd00082">
    <property type="entry name" value="HisKA"/>
    <property type="match status" value="1"/>
</dbReference>
<evidence type="ECO:0000256" key="1">
    <source>
        <dbReference type="ARBA" id="ARBA00000085"/>
    </source>
</evidence>
<dbReference type="FunFam" id="3.30.565.10:FF:000010">
    <property type="entry name" value="Sensor histidine kinase RcsC"/>
    <property type="match status" value="1"/>
</dbReference>
<evidence type="ECO:0000256" key="14">
    <source>
        <dbReference type="ARBA" id="ARBA00023136"/>
    </source>
</evidence>
<evidence type="ECO:0000256" key="15">
    <source>
        <dbReference type="ARBA" id="ARBA00023306"/>
    </source>
</evidence>
<keyword evidence="18" id="KW-0175">Coiled coil</keyword>
<evidence type="ECO:0000256" key="4">
    <source>
        <dbReference type="ARBA" id="ARBA00012438"/>
    </source>
</evidence>
<dbReference type="Pfam" id="PF00672">
    <property type="entry name" value="HAMP"/>
    <property type="match status" value="1"/>
</dbReference>
<protein>
    <recommendedName>
        <fullName evidence="16">Circadian input-output histidine kinase CikA</fullName>
        <ecNumber evidence="4">2.7.13.3</ecNumber>
    </recommendedName>
</protein>
<evidence type="ECO:0000256" key="8">
    <source>
        <dbReference type="ARBA" id="ARBA00022692"/>
    </source>
</evidence>
<sequence>MHQENQKASSDKLNSNLTWLWNLSIAKQLRFGMVFLVVSSLLTTGVILIYSSFQTQLKQSNLLQQARSRAAAETIDAYMDDLIRKLGYLARVRGLTDLPLETKQTLLEGLTRHNDAYEMVAIVNRQGNPVVVVSPYNRVGLGNLALTPLFVRSFKRQEDYVDAVSIDPEIHQLVTTIAVPIRNLQDEVDGILLARVNLKFLDFVVSQTEVGKTGYTYVIDDRNFIIAKKRSAGERFKLEDISQRPFIENLHDTETQALTIYRGLKNEQVLGAIAPIDSVDWSVIVELPTAEAYAPVYNQILVMLGALSLATFTAIILGFCFSRRLVKPLENLTVAAAQISDGNLDTRVHIQSRNELGILARSFNQMAQQLQESFRTLEKTNEELEIRVEQRTNALRQAMEAADVANKAKSEFLANMSHELRTPLNGILGYAQILERAQNLTKKQLDNINIIYQCGTHLLTLIEDILDLSKIEAKKMELYPEDFYFPSFLSSVVEICRIRAEQKDISFVYQPTSELPIAIHTDRKRLQQVLINLLGNAIKFTEIGGVNFNVSVINYQSLDTKESNYDNDIRLIKKIRFEVKDTGVGMSPEELEKIFLPFEQVGNGKHQAEGTGLGLAISQKIVQMMGSKIQVKSQLGMGSTFWVDLDLPEPKDWIQTATIIKQQKIIGVEGKRRKILVVDDKWENRSVIVNLLEQIGFEMAEATNGEEALTKAAEFKPDLIITDLVMPVLDGFEMIRRIRQSPELKDIVIIVSSASVFVADRHKSLLAGGNDFMPKPVQADELFQKLQKYLEIVWIYEETPKPQPAEESQDTNAELTKSQIPDGELIPPPAKEIEILFELAMRGNIKGIARQTVKLEQMDEKLVPFVQYLRQLAHNFQEKEILEFISKYRSDPNEC</sequence>
<dbReference type="GO" id="GO:0005886">
    <property type="term" value="C:plasma membrane"/>
    <property type="evidence" value="ECO:0007669"/>
    <property type="project" value="UniProtKB-SubCell"/>
</dbReference>
<dbReference type="Pfam" id="PF02743">
    <property type="entry name" value="dCache_1"/>
    <property type="match status" value="1"/>
</dbReference>
<accession>A0A926VJ26</accession>
<organism evidence="23 24">
    <name type="scientific">Aerosakkonema funiforme FACHB-1375</name>
    <dbReference type="NCBI Taxonomy" id="2949571"/>
    <lineage>
        <taxon>Bacteria</taxon>
        <taxon>Bacillati</taxon>
        <taxon>Cyanobacteriota</taxon>
        <taxon>Cyanophyceae</taxon>
        <taxon>Oscillatoriophycideae</taxon>
        <taxon>Aerosakkonematales</taxon>
        <taxon>Aerosakkonemataceae</taxon>
        <taxon>Aerosakkonema</taxon>
    </lineage>
</organism>
<dbReference type="Pfam" id="PF00512">
    <property type="entry name" value="HisKA"/>
    <property type="match status" value="1"/>
</dbReference>
<evidence type="ECO:0000256" key="10">
    <source>
        <dbReference type="ARBA" id="ARBA00022777"/>
    </source>
</evidence>
<feature type="domain" description="Response regulatory" evidence="21">
    <location>
        <begin position="674"/>
        <end position="790"/>
    </location>
</feature>
<dbReference type="PROSITE" id="PS50109">
    <property type="entry name" value="HIS_KIN"/>
    <property type="match status" value="1"/>
</dbReference>
<comment type="catalytic activity">
    <reaction evidence="1">
        <text>ATP + protein L-histidine = ADP + protein N-phospho-L-histidine.</text>
        <dbReference type="EC" id="2.7.13.3"/>
    </reaction>
</comment>
<dbReference type="InterPro" id="IPR033479">
    <property type="entry name" value="dCache_1"/>
</dbReference>
<dbReference type="CDD" id="cd17546">
    <property type="entry name" value="REC_hyHK_CKI1_RcsC-like"/>
    <property type="match status" value="1"/>
</dbReference>
<dbReference type="GO" id="GO:0005524">
    <property type="term" value="F:ATP binding"/>
    <property type="evidence" value="ECO:0007669"/>
    <property type="project" value="UniProtKB-KW"/>
</dbReference>
<dbReference type="PANTHER" id="PTHR43047:SF72">
    <property type="entry name" value="OSMOSENSING HISTIDINE PROTEIN KINASE SLN1"/>
    <property type="match status" value="1"/>
</dbReference>
<dbReference type="SUPFAM" id="SSF52172">
    <property type="entry name" value="CheY-like"/>
    <property type="match status" value="1"/>
</dbReference>
<dbReference type="PANTHER" id="PTHR43047">
    <property type="entry name" value="TWO-COMPONENT HISTIDINE PROTEIN KINASE"/>
    <property type="match status" value="1"/>
</dbReference>
<comment type="similarity">
    <text evidence="3">In the N-terminal section; belongs to the phytochrome family.</text>
</comment>
<dbReference type="FunFam" id="1.10.287.130:FF:000038">
    <property type="entry name" value="Sensory transduction histidine kinase"/>
    <property type="match status" value="1"/>
</dbReference>
<dbReference type="GO" id="GO:0000155">
    <property type="term" value="F:phosphorelay sensor kinase activity"/>
    <property type="evidence" value="ECO:0007669"/>
    <property type="project" value="InterPro"/>
</dbReference>
<dbReference type="InterPro" id="IPR003594">
    <property type="entry name" value="HATPase_dom"/>
</dbReference>
<evidence type="ECO:0000256" key="5">
    <source>
        <dbReference type="ARBA" id="ARBA00022475"/>
    </source>
</evidence>
<dbReference type="GO" id="GO:0009927">
    <property type="term" value="F:histidine phosphotransfer kinase activity"/>
    <property type="evidence" value="ECO:0007669"/>
    <property type="project" value="TreeGrafter"/>
</dbReference>
<keyword evidence="24" id="KW-1185">Reference proteome</keyword>
<keyword evidence="11" id="KW-0067">ATP-binding</keyword>
<dbReference type="AlphaFoldDB" id="A0A926VJ26"/>
<dbReference type="Gene3D" id="3.40.50.2300">
    <property type="match status" value="1"/>
</dbReference>
<feature type="coiled-coil region" evidence="18">
    <location>
        <begin position="363"/>
        <end position="401"/>
    </location>
</feature>
<dbReference type="InterPro" id="IPR036890">
    <property type="entry name" value="HATPase_C_sf"/>
</dbReference>
<evidence type="ECO:0000256" key="6">
    <source>
        <dbReference type="ARBA" id="ARBA00022553"/>
    </source>
</evidence>
<evidence type="ECO:0000256" key="3">
    <source>
        <dbReference type="ARBA" id="ARBA00006402"/>
    </source>
</evidence>
<dbReference type="PROSITE" id="PS50110">
    <property type="entry name" value="RESPONSE_REGULATORY"/>
    <property type="match status" value="1"/>
</dbReference>
<dbReference type="SUPFAM" id="SSF158472">
    <property type="entry name" value="HAMP domain-like"/>
    <property type="match status" value="1"/>
</dbReference>
<evidence type="ECO:0000256" key="13">
    <source>
        <dbReference type="ARBA" id="ARBA00023012"/>
    </source>
</evidence>
<evidence type="ECO:0000313" key="23">
    <source>
        <dbReference type="EMBL" id="MBD2184789.1"/>
    </source>
</evidence>
<keyword evidence="12 19" id="KW-1133">Transmembrane helix</keyword>
<keyword evidence="9" id="KW-0547">Nucleotide-binding</keyword>
<feature type="domain" description="Histidine kinase" evidence="20">
    <location>
        <begin position="415"/>
        <end position="649"/>
    </location>
</feature>
<reference evidence="23" key="2">
    <citation type="submission" date="2020-08" db="EMBL/GenBank/DDBJ databases">
        <authorList>
            <person name="Chen M."/>
            <person name="Teng W."/>
            <person name="Zhao L."/>
            <person name="Hu C."/>
            <person name="Zhou Y."/>
            <person name="Han B."/>
            <person name="Song L."/>
            <person name="Shu W."/>
        </authorList>
    </citation>
    <scope>NUCLEOTIDE SEQUENCE</scope>
    <source>
        <strain evidence="23">FACHB-1375</strain>
    </source>
</reference>
<reference evidence="23" key="1">
    <citation type="journal article" date="2015" name="ISME J.">
        <title>Draft Genome Sequence of Streptomyces incarnatus NRRL8089, which Produces the Nucleoside Antibiotic Sinefungin.</title>
        <authorList>
            <person name="Oshima K."/>
            <person name="Hattori M."/>
            <person name="Shimizu H."/>
            <person name="Fukuda K."/>
            <person name="Nemoto M."/>
            <person name="Inagaki K."/>
            <person name="Tamura T."/>
        </authorList>
    </citation>
    <scope>NUCLEOTIDE SEQUENCE</scope>
    <source>
        <strain evidence="23">FACHB-1375</strain>
    </source>
</reference>
<keyword evidence="7" id="KW-0808">Transferase</keyword>
<dbReference type="SMART" id="SM00387">
    <property type="entry name" value="HATPase_c"/>
    <property type="match status" value="1"/>
</dbReference>
<dbReference type="SMART" id="SM00388">
    <property type="entry name" value="HisKA"/>
    <property type="match status" value="1"/>
</dbReference>
<evidence type="ECO:0000313" key="24">
    <source>
        <dbReference type="Proteomes" id="UP000641646"/>
    </source>
</evidence>
<dbReference type="EMBL" id="JACJPW010000094">
    <property type="protein sequence ID" value="MBD2184789.1"/>
    <property type="molecule type" value="Genomic_DNA"/>
</dbReference>
<dbReference type="InterPro" id="IPR003660">
    <property type="entry name" value="HAMP_dom"/>
</dbReference>
<dbReference type="InterPro" id="IPR003661">
    <property type="entry name" value="HisK_dim/P_dom"/>
</dbReference>
<evidence type="ECO:0000256" key="16">
    <source>
        <dbReference type="ARBA" id="ARBA00074306"/>
    </source>
</evidence>
<evidence type="ECO:0000256" key="7">
    <source>
        <dbReference type="ARBA" id="ARBA00022679"/>
    </source>
</evidence>
<feature type="domain" description="HAMP" evidence="22">
    <location>
        <begin position="323"/>
        <end position="375"/>
    </location>
</feature>
<dbReference type="Gene3D" id="6.10.340.10">
    <property type="match status" value="1"/>
</dbReference>
<proteinExistence type="inferred from homology"/>
<dbReference type="Gene3D" id="3.30.450.20">
    <property type="entry name" value="PAS domain"/>
    <property type="match status" value="1"/>
</dbReference>
<feature type="modified residue" description="4-aspartylphosphate" evidence="17">
    <location>
        <position position="723"/>
    </location>
</feature>
<evidence type="ECO:0000259" key="20">
    <source>
        <dbReference type="PROSITE" id="PS50109"/>
    </source>
</evidence>
<dbReference type="Pfam" id="PF02518">
    <property type="entry name" value="HATPase_c"/>
    <property type="match status" value="1"/>
</dbReference>
<dbReference type="PROSITE" id="PS50885">
    <property type="entry name" value="HAMP"/>
    <property type="match status" value="1"/>
</dbReference>
<dbReference type="Pfam" id="PF00072">
    <property type="entry name" value="Response_reg"/>
    <property type="match status" value="1"/>
</dbReference>
<evidence type="ECO:0000259" key="22">
    <source>
        <dbReference type="PROSITE" id="PS50885"/>
    </source>
</evidence>
<evidence type="ECO:0000256" key="19">
    <source>
        <dbReference type="SAM" id="Phobius"/>
    </source>
</evidence>
<gene>
    <name evidence="23" type="ORF">H6G03_27580</name>
</gene>
<evidence type="ECO:0000256" key="12">
    <source>
        <dbReference type="ARBA" id="ARBA00022989"/>
    </source>
</evidence>
<dbReference type="Gene3D" id="1.10.287.130">
    <property type="match status" value="1"/>
</dbReference>
<dbReference type="SUPFAM" id="SSF55874">
    <property type="entry name" value="ATPase domain of HSP90 chaperone/DNA topoisomerase II/histidine kinase"/>
    <property type="match status" value="1"/>
</dbReference>
<evidence type="ECO:0000256" key="18">
    <source>
        <dbReference type="SAM" id="Coils"/>
    </source>
</evidence>
<evidence type="ECO:0000256" key="9">
    <source>
        <dbReference type="ARBA" id="ARBA00022741"/>
    </source>
</evidence>
<comment type="caution">
    <text evidence="23">The sequence shown here is derived from an EMBL/GenBank/DDBJ whole genome shotgun (WGS) entry which is preliminary data.</text>
</comment>
<comment type="subcellular location">
    <subcellularLocation>
        <location evidence="2">Cell membrane</location>
        <topology evidence="2">Multi-pass membrane protein</topology>
    </subcellularLocation>
</comment>
<dbReference type="CDD" id="cd06225">
    <property type="entry name" value="HAMP"/>
    <property type="match status" value="1"/>
</dbReference>
<keyword evidence="8 19" id="KW-0812">Transmembrane</keyword>
<dbReference type="SUPFAM" id="SSF47384">
    <property type="entry name" value="Homodimeric domain of signal transducing histidine kinase"/>
    <property type="match status" value="1"/>
</dbReference>
<evidence type="ECO:0000259" key="21">
    <source>
        <dbReference type="PROSITE" id="PS50110"/>
    </source>
</evidence>
<dbReference type="SMART" id="SM00448">
    <property type="entry name" value="REC"/>
    <property type="match status" value="1"/>
</dbReference>
<dbReference type="Proteomes" id="UP000641646">
    <property type="component" value="Unassembled WGS sequence"/>
</dbReference>
<keyword evidence="13" id="KW-0902">Two-component regulatory system</keyword>
<dbReference type="SMART" id="SM00304">
    <property type="entry name" value="HAMP"/>
    <property type="match status" value="1"/>
</dbReference>
<evidence type="ECO:0000256" key="17">
    <source>
        <dbReference type="PROSITE-ProRule" id="PRU00169"/>
    </source>
</evidence>
<keyword evidence="5" id="KW-1003">Cell membrane</keyword>
<keyword evidence="15" id="KW-0131">Cell cycle</keyword>